<dbReference type="RefSeq" id="WP_015062114.1">
    <property type="nucleotide sequence ID" value="NC_019334.1"/>
</dbReference>
<accession>I3W2K2</accession>
<sequence>MHFEKLRAGASRNPSWARLGFVTNCSDVRQSFVKIRLKKSSWFSGKKTALERRFFVLTELEFGLRFAESADEMRINYDLGVAQYVHG</sequence>
<geneLocation type="plasmid" evidence="1">
    <name>pPT14-32</name>
</geneLocation>
<dbReference type="EMBL" id="JQ418536">
    <property type="protein sequence ID" value="AFK89829.1"/>
    <property type="molecule type" value="Genomic_DNA"/>
</dbReference>
<protein>
    <submittedName>
        <fullName evidence="1">Uncharacterized protein</fullName>
    </submittedName>
</protein>
<proteinExistence type="predicted"/>
<keyword evidence="1" id="KW-0614">Plasmid</keyword>
<evidence type="ECO:0000313" key="1">
    <source>
        <dbReference type="EMBL" id="AFK89829.1"/>
    </source>
</evidence>
<name>I3W2K2_PSESX</name>
<dbReference type="AlphaFoldDB" id="I3W2K2"/>
<organism evidence="1">
    <name type="scientific">Pseudomonas syringae</name>
    <dbReference type="NCBI Taxonomy" id="317"/>
    <lineage>
        <taxon>Bacteria</taxon>
        <taxon>Pseudomonadati</taxon>
        <taxon>Pseudomonadota</taxon>
        <taxon>Gammaproteobacteria</taxon>
        <taxon>Pseudomonadales</taxon>
        <taxon>Pseudomonadaceae</taxon>
        <taxon>Pseudomonas</taxon>
    </lineage>
</organism>
<reference evidence="1" key="1">
    <citation type="submission" date="2012-01" db="EMBL/GenBank/DDBJ databases">
        <authorList>
            <person name="Summers A.O."/>
            <person name="Wireman J."/>
        </authorList>
    </citation>
    <scope>NUCLEOTIDE SEQUENCE</scope>
    <source>
        <strain evidence="1">PT14</strain>
        <plasmid evidence="1">pPT14-32</plasmid>
    </source>
</reference>